<evidence type="ECO:0000313" key="8">
    <source>
        <dbReference type="EMBL" id="TVO54395.1"/>
    </source>
</evidence>
<keyword evidence="6" id="KW-0472">Membrane</keyword>
<dbReference type="SUPFAM" id="SSF69593">
    <property type="entry name" value="Glycerol-3-phosphate (1)-acyltransferase"/>
    <property type="match status" value="1"/>
</dbReference>
<dbReference type="OrthoDB" id="9806880at2"/>
<dbReference type="EMBL" id="VMNK01000013">
    <property type="protein sequence ID" value="TVO54395.1"/>
    <property type="molecule type" value="Genomic_DNA"/>
</dbReference>
<evidence type="ECO:0000256" key="4">
    <source>
        <dbReference type="ARBA" id="ARBA00023098"/>
    </source>
</evidence>
<evidence type="ECO:0000256" key="2">
    <source>
        <dbReference type="ARBA" id="ARBA00022516"/>
    </source>
</evidence>
<dbReference type="AlphaFoldDB" id="A0A557QNA7"/>
<sequence>MQQGWRYTRLVLHLLRGILTTALVFPWVSLDRRGRLRQHWSKGLLALLGIVPRFSGAELACPALLIANHVSWVDIFAINTLSPSAFVSKADVRQWPVIGWLAAMNETVFLQRGSRGHARIINAEIATHMAAGRHVAVFPEGTTTDGSHVQHFHAALLQPAIAAGQPVQALAVCYRTPNGEFTRAAAYDGDLSVLDSLKAIIATPRIEVHLTVLPAIATTDANRRDIAAQAHAAISAVVNPPDAADIAPVREAALDYLVDSAALT</sequence>
<dbReference type="GO" id="GO:0006654">
    <property type="term" value="P:phosphatidic acid biosynthetic process"/>
    <property type="evidence" value="ECO:0007669"/>
    <property type="project" value="TreeGrafter"/>
</dbReference>
<feature type="domain" description="Phospholipid/glycerol acyltransferase" evidence="7">
    <location>
        <begin position="63"/>
        <end position="175"/>
    </location>
</feature>
<protein>
    <submittedName>
        <fullName evidence="8">1-acyl-sn-glycerol-3-phosphate acyltransferase</fullName>
    </submittedName>
</protein>
<dbReference type="CDD" id="cd07989">
    <property type="entry name" value="LPLAT_AGPAT-like"/>
    <property type="match status" value="1"/>
</dbReference>
<evidence type="ECO:0000259" key="7">
    <source>
        <dbReference type="SMART" id="SM00563"/>
    </source>
</evidence>
<dbReference type="PANTHER" id="PTHR10434">
    <property type="entry name" value="1-ACYL-SN-GLYCEROL-3-PHOSPHATE ACYLTRANSFERASE"/>
    <property type="match status" value="1"/>
</dbReference>
<comment type="caution">
    <text evidence="8">The sequence shown here is derived from an EMBL/GenBank/DDBJ whole genome shotgun (WGS) entry which is preliminary data.</text>
</comment>
<evidence type="ECO:0000256" key="5">
    <source>
        <dbReference type="ARBA" id="ARBA00023315"/>
    </source>
</evidence>
<feature type="transmembrane region" description="Helical" evidence="6">
    <location>
        <begin position="12"/>
        <end position="30"/>
    </location>
</feature>
<keyword evidence="9" id="KW-1185">Reference proteome</keyword>
<proteinExistence type="predicted"/>
<evidence type="ECO:0000256" key="1">
    <source>
        <dbReference type="ARBA" id="ARBA00005189"/>
    </source>
</evidence>
<reference evidence="8 9" key="1">
    <citation type="submission" date="2019-07" db="EMBL/GenBank/DDBJ databases">
        <title>The pathways for chlorine oxyanion respiration interact through the shared metabolite chlorate.</title>
        <authorList>
            <person name="Barnum T.P."/>
            <person name="Cheng Y."/>
            <person name="Hill K.A."/>
            <person name="Lucas L.N."/>
            <person name="Carlson H.K."/>
            <person name="Coates J.D."/>
        </authorList>
    </citation>
    <scope>NUCLEOTIDE SEQUENCE [LARGE SCALE GENOMIC DNA]</scope>
    <source>
        <strain evidence="8 9">SFB-3</strain>
    </source>
</reference>
<keyword evidence="4" id="KW-0443">Lipid metabolism</keyword>
<name>A0A557QNA7_9RHOO</name>
<evidence type="ECO:0000313" key="9">
    <source>
        <dbReference type="Proteomes" id="UP000319502"/>
    </source>
</evidence>
<gene>
    <name evidence="8" type="ORF">FHP91_13525</name>
</gene>
<dbReference type="Pfam" id="PF01553">
    <property type="entry name" value="Acyltransferase"/>
    <property type="match status" value="1"/>
</dbReference>
<keyword evidence="2" id="KW-0444">Lipid biosynthesis</keyword>
<evidence type="ECO:0000256" key="6">
    <source>
        <dbReference type="SAM" id="Phobius"/>
    </source>
</evidence>
<dbReference type="Proteomes" id="UP000319502">
    <property type="component" value="Unassembled WGS sequence"/>
</dbReference>
<accession>A0A557QNA7</accession>
<keyword evidence="6" id="KW-1133">Transmembrane helix</keyword>
<dbReference type="GO" id="GO:0003841">
    <property type="term" value="F:1-acylglycerol-3-phosphate O-acyltransferase activity"/>
    <property type="evidence" value="ECO:0007669"/>
    <property type="project" value="TreeGrafter"/>
</dbReference>
<organism evidence="8 9">
    <name type="scientific">Denitromonas halophila</name>
    <dbReference type="NCBI Taxonomy" id="1629404"/>
    <lineage>
        <taxon>Bacteria</taxon>
        <taxon>Pseudomonadati</taxon>
        <taxon>Pseudomonadota</taxon>
        <taxon>Betaproteobacteria</taxon>
        <taxon>Rhodocyclales</taxon>
        <taxon>Zoogloeaceae</taxon>
        <taxon>Denitromonas</taxon>
    </lineage>
</organism>
<dbReference type="InterPro" id="IPR002123">
    <property type="entry name" value="Plipid/glycerol_acylTrfase"/>
</dbReference>
<dbReference type="PANTHER" id="PTHR10434:SF64">
    <property type="entry name" value="1-ACYL-SN-GLYCEROL-3-PHOSPHATE ACYLTRANSFERASE-RELATED"/>
    <property type="match status" value="1"/>
</dbReference>
<dbReference type="SMART" id="SM00563">
    <property type="entry name" value="PlsC"/>
    <property type="match status" value="1"/>
</dbReference>
<keyword evidence="6" id="KW-0812">Transmembrane</keyword>
<keyword evidence="3 8" id="KW-0808">Transferase</keyword>
<evidence type="ECO:0000256" key="3">
    <source>
        <dbReference type="ARBA" id="ARBA00022679"/>
    </source>
</evidence>
<keyword evidence="5 8" id="KW-0012">Acyltransferase</keyword>
<comment type="pathway">
    <text evidence="1">Lipid metabolism.</text>
</comment>